<accession>G1BKC1</accession>
<dbReference type="GeneID" id="26642584"/>
<proteinExistence type="predicted"/>
<evidence type="ECO:0000313" key="3">
    <source>
        <dbReference type="Proteomes" id="UP000202744"/>
    </source>
</evidence>
<dbReference type="KEGG" id="vg:26642584"/>
<keyword evidence="3" id="KW-1185">Reference proteome</keyword>
<feature type="compositionally biased region" description="Basic and acidic residues" evidence="1">
    <location>
        <begin position="25"/>
        <end position="35"/>
    </location>
</feature>
<name>G1BKC1_9CAUD</name>
<dbReference type="Proteomes" id="UP000202744">
    <property type="component" value="Segment"/>
</dbReference>
<reference evidence="2 3" key="1">
    <citation type="journal article" date="2012" name="J. Virol.">
        <title>Complete Genome Sequences of 138 Mycobacteriophages.</title>
        <authorList>
            <consortium name="the Science Education Alliance Phage Hunters Advancing Genomics and Evolutionary Science Program"/>
            <consortium name="the KwaZulu-Natal Research Institute for Tuberculosis and HIV Mycobacterial Genetics Course Students"/>
            <consortium name="the Phage Hunters Integrating Research and Education Program"/>
            <person name="Hatfull G.F."/>
        </authorList>
    </citation>
    <scope>NUCLEOTIDE SEQUENCE [LARGE SCALE GENOMIC DNA]</scope>
    <source>
        <strain evidence="3">Alice</strain>
    </source>
</reference>
<dbReference type="RefSeq" id="YP_009216284.1">
    <property type="nucleotide sequence ID" value="NC_028986.1"/>
</dbReference>
<evidence type="ECO:0000256" key="1">
    <source>
        <dbReference type="SAM" id="MobiDB-lite"/>
    </source>
</evidence>
<organism evidence="2 3">
    <name type="scientific">Mycobacterium phage Alice</name>
    <dbReference type="NCBI Taxonomy" id="1034128"/>
    <lineage>
        <taxon>Viruses</taxon>
        <taxon>Duplodnaviria</taxon>
        <taxon>Heunggongvirae</taxon>
        <taxon>Uroviricota</taxon>
        <taxon>Caudoviricetes</taxon>
        <taxon>Ceeclamvirinae</taxon>
        <taxon>Bixzunavirus</taxon>
        <taxon>Bixzunavirus alice</taxon>
    </lineage>
</organism>
<dbReference type="EMBL" id="JF704092">
    <property type="protein sequence ID" value="AEJ94283.1"/>
    <property type="molecule type" value="Genomic_DNA"/>
</dbReference>
<gene>
    <name evidence="2" type="primary">19</name>
    <name evidence="2" type="ORF">ALICE_19</name>
</gene>
<feature type="region of interest" description="Disordered" evidence="1">
    <location>
        <begin position="1"/>
        <end position="52"/>
    </location>
</feature>
<evidence type="ECO:0000313" key="2">
    <source>
        <dbReference type="EMBL" id="AEJ94283.1"/>
    </source>
</evidence>
<sequence length="52" mass="6180">MDADDLCRFRRRRTGHHTAWQSRPHRVDPHPHPQTDDNTPQDEIKQSVVPLQ</sequence>
<protein>
    <submittedName>
        <fullName evidence="2">Uncharacterized protein</fullName>
    </submittedName>
</protein>